<dbReference type="InterPro" id="IPR049730">
    <property type="entry name" value="SNF2/RAD54-like_C"/>
</dbReference>
<evidence type="ECO:0000259" key="5">
    <source>
        <dbReference type="SMART" id="SM00490"/>
    </source>
</evidence>
<sequence length="299" mass="33704">MYLRKLQVSSLLIITSDNGEFIHPTCDLKVGTGSRNSIAETVPDACDCDQEVWNTETNKVLFYGTEEAIEECCCMGLEAMPHSYSMLRYLATFPCGAVPFTAEEERPPDLTCDGAAKKYEYVRVNRIRLRISHPSIVVAAVGGQVIETKLRSLDGLSKKNSIRPFIDGVFRIEFNLLRGTGVEFLRYDGNLAQKAREKVLQGFNQIKQKIILLISKKAGRVGLNLTAASNDPWWTPAMEEEAIMRIHRIQHKRIDAMKETLLFYGTEEAIEEFPFTAEEERPPDLSCDGAAKKSEYVRV</sequence>
<dbReference type="EMBL" id="QGKV02001507">
    <property type="protein sequence ID" value="KAF3533225.1"/>
    <property type="molecule type" value="Genomic_DNA"/>
</dbReference>
<feature type="region of interest" description="Disordered" evidence="4">
    <location>
        <begin position="279"/>
        <end position="299"/>
    </location>
</feature>
<evidence type="ECO:0000313" key="7">
    <source>
        <dbReference type="Proteomes" id="UP000266723"/>
    </source>
</evidence>
<evidence type="ECO:0000256" key="1">
    <source>
        <dbReference type="ARBA" id="ARBA00022741"/>
    </source>
</evidence>
<proteinExistence type="predicted"/>
<dbReference type="SUPFAM" id="SSF52540">
    <property type="entry name" value="P-loop containing nucleoside triphosphate hydrolases"/>
    <property type="match status" value="1"/>
</dbReference>
<dbReference type="InterPro" id="IPR001650">
    <property type="entry name" value="Helicase_C-like"/>
</dbReference>
<evidence type="ECO:0000256" key="3">
    <source>
        <dbReference type="ARBA" id="ARBA00022840"/>
    </source>
</evidence>
<dbReference type="InterPro" id="IPR027417">
    <property type="entry name" value="P-loop_NTPase"/>
</dbReference>
<dbReference type="Proteomes" id="UP000266723">
    <property type="component" value="Unassembled WGS sequence"/>
</dbReference>
<dbReference type="CDD" id="cd18793">
    <property type="entry name" value="SF2_C_SNF"/>
    <property type="match status" value="1"/>
</dbReference>
<keyword evidence="3" id="KW-0067">ATP-binding</keyword>
<reference evidence="6 7" key="1">
    <citation type="journal article" date="2020" name="BMC Genomics">
        <title>Intraspecific diversification of the crop wild relative Brassica cretica Lam. using demographic model selection.</title>
        <authorList>
            <person name="Kioukis A."/>
            <person name="Michalopoulou V.A."/>
            <person name="Briers L."/>
            <person name="Pirintsos S."/>
            <person name="Studholme D.J."/>
            <person name="Pavlidis P."/>
            <person name="Sarris P.F."/>
        </authorList>
    </citation>
    <scope>NUCLEOTIDE SEQUENCE [LARGE SCALE GENOMIC DNA]</scope>
    <source>
        <strain evidence="7">cv. PFS-1207/04</strain>
    </source>
</reference>
<gene>
    <name evidence="6" type="ORF">DY000_02038256</name>
</gene>
<feature type="compositionally biased region" description="Basic and acidic residues" evidence="4">
    <location>
        <begin position="290"/>
        <end position="299"/>
    </location>
</feature>
<protein>
    <recommendedName>
        <fullName evidence="5">Helicase C-terminal domain-containing protein</fullName>
    </recommendedName>
</protein>
<keyword evidence="7" id="KW-1185">Reference proteome</keyword>
<organism evidence="6 7">
    <name type="scientific">Brassica cretica</name>
    <name type="common">Mustard</name>
    <dbReference type="NCBI Taxonomy" id="69181"/>
    <lineage>
        <taxon>Eukaryota</taxon>
        <taxon>Viridiplantae</taxon>
        <taxon>Streptophyta</taxon>
        <taxon>Embryophyta</taxon>
        <taxon>Tracheophyta</taxon>
        <taxon>Spermatophyta</taxon>
        <taxon>Magnoliopsida</taxon>
        <taxon>eudicotyledons</taxon>
        <taxon>Gunneridae</taxon>
        <taxon>Pentapetalae</taxon>
        <taxon>rosids</taxon>
        <taxon>malvids</taxon>
        <taxon>Brassicales</taxon>
        <taxon>Brassicaceae</taxon>
        <taxon>Brassiceae</taxon>
        <taxon>Brassica</taxon>
    </lineage>
</organism>
<evidence type="ECO:0000256" key="2">
    <source>
        <dbReference type="ARBA" id="ARBA00022801"/>
    </source>
</evidence>
<comment type="caution">
    <text evidence="6">The sequence shown here is derived from an EMBL/GenBank/DDBJ whole genome shotgun (WGS) entry which is preliminary data.</text>
</comment>
<dbReference type="PANTHER" id="PTHR45626">
    <property type="entry name" value="TRANSCRIPTION TERMINATION FACTOR 2-RELATED"/>
    <property type="match status" value="1"/>
</dbReference>
<dbReference type="Gene3D" id="3.40.50.300">
    <property type="entry name" value="P-loop containing nucleotide triphosphate hydrolases"/>
    <property type="match status" value="1"/>
</dbReference>
<evidence type="ECO:0000256" key="4">
    <source>
        <dbReference type="SAM" id="MobiDB-lite"/>
    </source>
</evidence>
<accession>A0ABQ7BMV3</accession>
<dbReference type="PANTHER" id="PTHR45626:SF22">
    <property type="entry name" value="DNA REPAIR PROTEIN RAD5"/>
    <property type="match status" value="1"/>
</dbReference>
<feature type="domain" description="Helicase C-terminal" evidence="5">
    <location>
        <begin position="170"/>
        <end position="250"/>
    </location>
</feature>
<dbReference type="SMART" id="SM00490">
    <property type="entry name" value="HELICc"/>
    <property type="match status" value="1"/>
</dbReference>
<evidence type="ECO:0000313" key="6">
    <source>
        <dbReference type="EMBL" id="KAF3533225.1"/>
    </source>
</evidence>
<keyword evidence="2" id="KW-0378">Hydrolase</keyword>
<keyword evidence="1" id="KW-0547">Nucleotide-binding</keyword>
<dbReference type="Pfam" id="PF00271">
    <property type="entry name" value="Helicase_C"/>
    <property type="match status" value="1"/>
</dbReference>
<dbReference type="InterPro" id="IPR050628">
    <property type="entry name" value="SNF2_RAD54_helicase_TF"/>
</dbReference>
<name>A0ABQ7BMV3_BRACR</name>